<evidence type="ECO:0000256" key="7">
    <source>
        <dbReference type="ARBA" id="ARBA00023136"/>
    </source>
</evidence>
<sequence length="815" mass="91906">MMEFNLREVFSILDENHEGQIQLRRFVDVANNYYSDAEQLAGITKALDPKNTGFINFDQFCQGIAQISSLQGVSLKDVASDLTRLSRENSLVEDSDQRSLKTNNGFDFSLSNFIIDENQDGSTTTFNEYDVDSEDTSHLHNSSKPHSKTNIKNKTSIHIQSSSPNSQSISPRLDSAIFGDEEEFSGVAEPDSSNYLSDSITRPRPTTPQRVSEILKRNNYLKPVTPAEELEQHLQESVEELQKTVENLTVQKQTTTDRLSRIQSENTDLKKRLLALEDRFQDIEGHQSRTTHSDQQKFVESINQIDRTFLQEKEILQSRISAIEAELKNTQTTNGQMKKDVTQLKQKLDDVDVQLRDSQVRCDDLSEDNEKLLQQLRLQRKQLEEEKLRNAHLAEQLTSESSRKIFAHTLSRTEDIIKTSEIRIQELDAQVQALKLENEKLLSENEELRERAVIDGIDEGRRLMNSHSSLSYAAELEVLSKDELMSKLRDQLMVNDRLRQYIERMLSVIIENSPQLLEVTMNAGANIVPMKPPINHRIEPSNEIKTSSLTPEPVIEEPLPAPTPKKQTNDNHENSKISNFRHDTMSFLGNISKKAVEKAYSLASKVEGGRDYFTSATHTVSSLVAGKNPRVYLKPDNVIQIISRSSGRTIQIVVSQTTNQLICDAIGGTGSDYPNAHWLVVCTKNGHYYFHNNYNYLAIQNGKIVIIPSSINDKSPVEAEFLVQDVLGSAQAIYFESVHMPGYFLGFNEDGDPSNAPKIQRKDRSSQFETHIIAYGPGVQPETDDTRVETPAEPAPPSYCAAASASSNQSDTQTK</sequence>
<evidence type="ECO:0000256" key="9">
    <source>
        <dbReference type="SAM" id="MobiDB-lite"/>
    </source>
</evidence>
<feature type="compositionally biased region" description="Low complexity" evidence="9">
    <location>
        <begin position="156"/>
        <end position="171"/>
    </location>
</feature>
<evidence type="ECO:0000259" key="10">
    <source>
        <dbReference type="PROSITE" id="PS51511"/>
    </source>
</evidence>
<keyword evidence="7" id="KW-0472">Membrane</keyword>
<feature type="compositionally biased region" description="Polar residues" evidence="9">
    <location>
        <begin position="191"/>
        <end position="200"/>
    </location>
</feature>
<comment type="caution">
    <text evidence="11">The sequence shown here is derived from an EMBL/GenBank/DDBJ whole genome shotgun (WGS) entry which is preliminary data.</text>
</comment>
<feature type="region of interest" description="Disordered" evidence="9">
    <location>
        <begin position="185"/>
        <end position="209"/>
    </location>
</feature>
<feature type="coiled-coil region" evidence="8">
    <location>
        <begin position="313"/>
        <end position="451"/>
    </location>
</feature>
<comment type="subcellular location">
    <subcellularLocation>
        <location evidence="2">Cleavage furrow</location>
    </subcellularLocation>
    <subcellularLocation>
        <location evidence="1">Midbody</location>
    </subcellularLocation>
    <subcellularLocation>
        <location evidence="3">Recycling endosome membrane</location>
        <topology evidence="3">Peripheral membrane protein</topology>
    </subcellularLocation>
</comment>
<dbReference type="InterPro" id="IPR037245">
    <property type="entry name" value="FIP-RBD_C_sf"/>
</dbReference>
<dbReference type="PANTHER" id="PTHR15726">
    <property type="entry name" value="RAB11-FAMILY INTERACTING PROTEIN"/>
    <property type="match status" value="1"/>
</dbReference>
<dbReference type="GO" id="GO:0055038">
    <property type="term" value="C:recycling endosome membrane"/>
    <property type="evidence" value="ECO:0007669"/>
    <property type="project" value="UniProtKB-SubCell"/>
</dbReference>
<dbReference type="InterPro" id="IPR011992">
    <property type="entry name" value="EF-hand-dom_pair"/>
</dbReference>
<feature type="domain" description="FIP-RBD" evidence="10">
    <location>
        <begin position="458"/>
        <end position="520"/>
    </location>
</feature>
<feature type="coiled-coil region" evidence="8">
    <location>
        <begin position="227"/>
        <end position="279"/>
    </location>
</feature>
<protein>
    <recommendedName>
        <fullName evidence="10">FIP-RBD domain-containing protein</fullName>
    </recommendedName>
</protein>
<dbReference type="Pfam" id="PF25450">
    <property type="entry name" value="Rab11-FIP3"/>
    <property type="match status" value="1"/>
</dbReference>
<dbReference type="GO" id="GO:0032465">
    <property type="term" value="P:regulation of cytokinesis"/>
    <property type="evidence" value="ECO:0007669"/>
    <property type="project" value="TreeGrafter"/>
</dbReference>
<dbReference type="PANTHER" id="PTHR15726:SF7">
    <property type="entry name" value="NUCLEAR FALLOUT, ISOFORM J"/>
    <property type="match status" value="1"/>
</dbReference>
<feature type="compositionally biased region" description="Basic residues" evidence="9">
    <location>
        <begin position="141"/>
        <end position="151"/>
    </location>
</feature>
<evidence type="ECO:0000256" key="5">
    <source>
        <dbReference type="ARBA" id="ARBA00022753"/>
    </source>
</evidence>
<accession>A0A818B3L9</accession>
<keyword evidence="4" id="KW-0813">Transport</keyword>
<dbReference type="GO" id="GO:0032456">
    <property type="term" value="P:endocytic recycling"/>
    <property type="evidence" value="ECO:0007669"/>
    <property type="project" value="TreeGrafter"/>
</dbReference>
<feature type="region of interest" description="Disordered" evidence="9">
    <location>
        <begin position="774"/>
        <end position="815"/>
    </location>
</feature>
<feature type="compositionally biased region" description="Low complexity" evidence="9">
    <location>
        <begin position="798"/>
        <end position="807"/>
    </location>
</feature>
<dbReference type="Gene3D" id="1.10.238.10">
    <property type="entry name" value="EF-hand"/>
    <property type="match status" value="1"/>
</dbReference>
<dbReference type="GO" id="GO:0032154">
    <property type="term" value="C:cleavage furrow"/>
    <property type="evidence" value="ECO:0007669"/>
    <property type="project" value="UniProtKB-SubCell"/>
</dbReference>
<proteinExistence type="predicted"/>
<dbReference type="SUPFAM" id="SSF50353">
    <property type="entry name" value="Cytokine"/>
    <property type="match status" value="1"/>
</dbReference>
<dbReference type="GO" id="GO:0030496">
    <property type="term" value="C:midbody"/>
    <property type="evidence" value="ECO:0007669"/>
    <property type="project" value="UniProtKB-SubCell"/>
</dbReference>
<dbReference type="Proteomes" id="UP000663869">
    <property type="component" value="Unassembled WGS sequence"/>
</dbReference>
<evidence type="ECO:0000256" key="6">
    <source>
        <dbReference type="ARBA" id="ARBA00023054"/>
    </source>
</evidence>
<keyword evidence="6 8" id="KW-0175">Coiled coil</keyword>
<evidence type="ECO:0000256" key="1">
    <source>
        <dbReference type="ARBA" id="ARBA00004214"/>
    </source>
</evidence>
<dbReference type="InterPro" id="IPR019018">
    <property type="entry name" value="Rab-bd_FIP-RBD"/>
</dbReference>
<dbReference type="GO" id="GO:0030139">
    <property type="term" value="C:endocytic vesicle"/>
    <property type="evidence" value="ECO:0007669"/>
    <property type="project" value="TreeGrafter"/>
</dbReference>
<organism evidence="11 12">
    <name type="scientific">Rotaria socialis</name>
    <dbReference type="NCBI Taxonomy" id="392032"/>
    <lineage>
        <taxon>Eukaryota</taxon>
        <taxon>Metazoa</taxon>
        <taxon>Spiralia</taxon>
        <taxon>Gnathifera</taxon>
        <taxon>Rotifera</taxon>
        <taxon>Eurotatoria</taxon>
        <taxon>Bdelloidea</taxon>
        <taxon>Philodinida</taxon>
        <taxon>Philodinidae</taxon>
        <taxon>Rotaria</taxon>
    </lineage>
</organism>
<dbReference type="InterPro" id="IPR008996">
    <property type="entry name" value="IL1/FGF"/>
</dbReference>
<dbReference type="AlphaFoldDB" id="A0A818B3L9"/>
<dbReference type="InterPro" id="IPR051977">
    <property type="entry name" value="Rab11-interacting_regulator"/>
</dbReference>
<evidence type="ECO:0000256" key="2">
    <source>
        <dbReference type="ARBA" id="ARBA00004626"/>
    </source>
</evidence>
<dbReference type="Pfam" id="PF09457">
    <property type="entry name" value="RBD-FIP"/>
    <property type="match status" value="1"/>
</dbReference>
<keyword evidence="5" id="KW-0967">Endosome</keyword>
<evidence type="ECO:0000256" key="8">
    <source>
        <dbReference type="SAM" id="Coils"/>
    </source>
</evidence>
<feature type="compositionally biased region" description="Basic and acidic residues" evidence="9">
    <location>
        <begin position="567"/>
        <end position="579"/>
    </location>
</feature>
<dbReference type="SUPFAM" id="SSF144270">
    <property type="entry name" value="Eferin C-derminal domain-like"/>
    <property type="match status" value="1"/>
</dbReference>
<feature type="region of interest" description="Disordered" evidence="9">
    <location>
        <begin position="544"/>
        <end position="579"/>
    </location>
</feature>
<dbReference type="SUPFAM" id="SSF47473">
    <property type="entry name" value="EF-hand"/>
    <property type="match status" value="1"/>
</dbReference>
<gene>
    <name evidence="11" type="ORF">FME351_LOCUS10351</name>
</gene>
<evidence type="ECO:0000313" key="12">
    <source>
        <dbReference type="Proteomes" id="UP000663869"/>
    </source>
</evidence>
<dbReference type="Gene3D" id="1.20.5.2440">
    <property type="match status" value="1"/>
</dbReference>
<dbReference type="EMBL" id="CAJNYU010001127">
    <property type="protein sequence ID" value="CAF3414861.1"/>
    <property type="molecule type" value="Genomic_DNA"/>
</dbReference>
<name>A0A818B3L9_9BILA</name>
<evidence type="ECO:0000256" key="3">
    <source>
        <dbReference type="ARBA" id="ARBA00004654"/>
    </source>
</evidence>
<dbReference type="PROSITE" id="PS51511">
    <property type="entry name" value="FIP_RBD"/>
    <property type="match status" value="1"/>
</dbReference>
<evidence type="ECO:0000313" key="11">
    <source>
        <dbReference type="EMBL" id="CAF3414861.1"/>
    </source>
</evidence>
<dbReference type="InterPro" id="IPR057316">
    <property type="entry name" value="Rab11-FIP3/4_dom"/>
</dbReference>
<reference evidence="11" key="1">
    <citation type="submission" date="2021-02" db="EMBL/GenBank/DDBJ databases">
        <authorList>
            <person name="Nowell W R."/>
        </authorList>
    </citation>
    <scope>NUCLEOTIDE SEQUENCE</scope>
</reference>
<evidence type="ECO:0000256" key="4">
    <source>
        <dbReference type="ARBA" id="ARBA00022448"/>
    </source>
</evidence>
<feature type="region of interest" description="Disordered" evidence="9">
    <location>
        <begin position="128"/>
        <end position="172"/>
    </location>
</feature>